<evidence type="ECO:0000313" key="4">
    <source>
        <dbReference type="Proteomes" id="UP000490800"/>
    </source>
</evidence>
<name>A0A7X3FHV6_9BACL</name>
<evidence type="ECO:0000313" key="3">
    <source>
        <dbReference type="EMBL" id="MVP00074.1"/>
    </source>
</evidence>
<dbReference type="EMBL" id="RHLK01000005">
    <property type="protein sequence ID" value="MVP00074.1"/>
    <property type="molecule type" value="Genomic_DNA"/>
</dbReference>
<dbReference type="OrthoDB" id="2622545at2"/>
<dbReference type="Proteomes" id="UP000490800">
    <property type="component" value="Unassembled WGS sequence"/>
</dbReference>
<dbReference type="RefSeq" id="WP_156430883.1">
    <property type="nucleotide sequence ID" value="NZ_RHLK01000005.1"/>
</dbReference>
<accession>A0A7X3FHV6</accession>
<reference evidence="3 4" key="1">
    <citation type="journal article" date="2019" name="Microorganisms">
        <title>Paenibacillus lutrae sp. nov., A Chitinolytic Species Isolated from A River Otter in Castril Natural Park, Granada, Spain.</title>
        <authorList>
            <person name="Rodriguez M."/>
            <person name="Reina J.C."/>
            <person name="Bejar V."/>
            <person name="Llamas I."/>
        </authorList>
    </citation>
    <scope>NUCLEOTIDE SEQUENCE [LARGE SCALE GENOMIC DNA]</scope>
    <source>
        <strain evidence="3 4">N10</strain>
    </source>
</reference>
<evidence type="ECO:0000256" key="1">
    <source>
        <dbReference type="SAM" id="MobiDB-lite"/>
    </source>
</evidence>
<comment type="caution">
    <text evidence="3">The sequence shown here is derived from an EMBL/GenBank/DDBJ whole genome shotgun (WGS) entry which is preliminary data.</text>
</comment>
<protein>
    <submittedName>
        <fullName evidence="3">Uncharacterized protein</fullName>
    </submittedName>
</protein>
<keyword evidence="2" id="KW-0472">Membrane</keyword>
<keyword evidence="4" id="KW-1185">Reference proteome</keyword>
<feature type="region of interest" description="Disordered" evidence="1">
    <location>
        <begin position="1"/>
        <end position="41"/>
    </location>
</feature>
<keyword evidence="2" id="KW-1133">Transmembrane helix</keyword>
<keyword evidence="2" id="KW-0812">Transmembrane</keyword>
<sequence>MRHNQTGEELVNQPNTIEAGEAAEDESHYLPPRSSVHPSEQTKVTRTFYQILLLLFLLLVVGLGWWGIEYTSKP</sequence>
<evidence type="ECO:0000256" key="2">
    <source>
        <dbReference type="SAM" id="Phobius"/>
    </source>
</evidence>
<gene>
    <name evidence="3" type="ORF">EDM21_11185</name>
</gene>
<feature type="transmembrane region" description="Helical" evidence="2">
    <location>
        <begin position="48"/>
        <end position="68"/>
    </location>
</feature>
<proteinExistence type="predicted"/>
<dbReference type="AlphaFoldDB" id="A0A7X3FHV6"/>
<organism evidence="3 4">
    <name type="scientific">Paenibacillus lutrae</name>
    <dbReference type="NCBI Taxonomy" id="2078573"/>
    <lineage>
        <taxon>Bacteria</taxon>
        <taxon>Bacillati</taxon>
        <taxon>Bacillota</taxon>
        <taxon>Bacilli</taxon>
        <taxon>Bacillales</taxon>
        <taxon>Paenibacillaceae</taxon>
        <taxon>Paenibacillus</taxon>
    </lineage>
</organism>